<keyword evidence="1" id="KW-0812">Transmembrane</keyword>
<gene>
    <name evidence="2" type="ORF">HYPSUDRAFT_67515</name>
</gene>
<keyword evidence="1" id="KW-0472">Membrane</keyword>
<evidence type="ECO:0000313" key="3">
    <source>
        <dbReference type="Proteomes" id="UP000054270"/>
    </source>
</evidence>
<accession>A0A0D2PPJ8</accession>
<feature type="transmembrane region" description="Helical" evidence="1">
    <location>
        <begin position="20"/>
        <end position="37"/>
    </location>
</feature>
<dbReference type="EMBL" id="KN817555">
    <property type="protein sequence ID" value="KJA21815.1"/>
    <property type="molecule type" value="Genomic_DNA"/>
</dbReference>
<reference evidence="3" key="1">
    <citation type="submission" date="2014-04" db="EMBL/GenBank/DDBJ databases">
        <title>Evolutionary Origins and Diversification of the Mycorrhizal Mutualists.</title>
        <authorList>
            <consortium name="DOE Joint Genome Institute"/>
            <consortium name="Mycorrhizal Genomics Consortium"/>
            <person name="Kohler A."/>
            <person name="Kuo A."/>
            <person name="Nagy L.G."/>
            <person name="Floudas D."/>
            <person name="Copeland A."/>
            <person name="Barry K.W."/>
            <person name="Cichocki N."/>
            <person name="Veneault-Fourrey C."/>
            <person name="LaButti K."/>
            <person name="Lindquist E.A."/>
            <person name="Lipzen A."/>
            <person name="Lundell T."/>
            <person name="Morin E."/>
            <person name="Murat C."/>
            <person name="Riley R."/>
            <person name="Ohm R."/>
            <person name="Sun H."/>
            <person name="Tunlid A."/>
            <person name="Henrissat B."/>
            <person name="Grigoriev I.V."/>
            <person name="Hibbett D.S."/>
            <person name="Martin F."/>
        </authorList>
    </citation>
    <scope>NUCLEOTIDE SEQUENCE [LARGE SCALE GENOMIC DNA]</scope>
    <source>
        <strain evidence="3">FD-334 SS-4</strain>
    </source>
</reference>
<evidence type="ECO:0000313" key="2">
    <source>
        <dbReference type="EMBL" id="KJA21815.1"/>
    </source>
</evidence>
<dbReference type="AlphaFoldDB" id="A0A0D2PPJ8"/>
<dbReference type="Proteomes" id="UP000054270">
    <property type="component" value="Unassembled WGS sequence"/>
</dbReference>
<sequence length="80" mass="8290">MHTSPPGAERAMSSDPGGVGYGIGMAFVISFTMNHYIRLGGLLRGADYGSARTGDQQIVVGCHGAPAPHLLLPAGTRQHC</sequence>
<name>A0A0D2PPJ8_HYPSF</name>
<keyword evidence="3" id="KW-1185">Reference proteome</keyword>
<organism evidence="2 3">
    <name type="scientific">Hypholoma sublateritium (strain FD-334 SS-4)</name>
    <dbReference type="NCBI Taxonomy" id="945553"/>
    <lineage>
        <taxon>Eukaryota</taxon>
        <taxon>Fungi</taxon>
        <taxon>Dikarya</taxon>
        <taxon>Basidiomycota</taxon>
        <taxon>Agaricomycotina</taxon>
        <taxon>Agaricomycetes</taxon>
        <taxon>Agaricomycetidae</taxon>
        <taxon>Agaricales</taxon>
        <taxon>Agaricineae</taxon>
        <taxon>Strophariaceae</taxon>
        <taxon>Hypholoma</taxon>
    </lineage>
</organism>
<keyword evidence="1" id="KW-1133">Transmembrane helix</keyword>
<protein>
    <submittedName>
        <fullName evidence="2">Uncharacterized protein</fullName>
    </submittedName>
</protein>
<proteinExistence type="predicted"/>
<evidence type="ECO:0000256" key="1">
    <source>
        <dbReference type="SAM" id="Phobius"/>
    </source>
</evidence>